<comment type="caution">
    <text evidence="12">The sequence shown here is derived from an EMBL/GenBank/DDBJ whole genome shotgun (WGS) entry which is preliminary data.</text>
</comment>
<dbReference type="InterPro" id="IPR006153">
    <property type="entry name" value="Cation/H_exchanger_TM"/>
</dbReference>
<feature type="transmembrane region" description="Helical" evidence="10">
    <location>
        <begin position="30"/>
        <end position="47"/>
    </location>
</feature>
<dbReference type="SUPFAM" id="SSF116726">
    <property type="entry name" value="TrkA C-terminal domain-like"/>
    <property type="match status" value="1"/>
</dbReference>
<reference evidence="13" key="1">
    <citation type="submission" date="2018-02" db="EMBL/GenBank/DDBJ databases">
        <authorList>
            <person name="Clavel T."/>
            <person name="Strowig T."/>
        </authorList>
    </citation>
    <scope>NUCLEOTIDE SEQUENCE [LARGE SCALE GENOMIC DNA]</scope>
    <source>
        <strain evidence="13">DSM 103720</strain>
    </source>
</reference>
<feature type="transmembrane region" description="Helical" evidence="10">
    <location>
        <begin position="171"/>
        <end position="188"/>
    </location>
</feature>
<evidence type="ECO:0000256" key="10">
    <source>
        <dbReference type="SAM" id="Phobius"/>
    </source>
</evidence>
<dbReference type="EMBL" id="PUEC01000050">
    <property type="protein sequence ID" value="PWB00217.1"/>
    <property type="molecule type" value="Genomic_DNA"/>
</dbReference>
<dbReference type="InterPro" id="IPR038770">
    <property type="entry name" value="Na+/solute_symporter_sf"/>
</dbReference>
<dbReference type="InterPro" id="IPR036721">
    <property type="entry name" value="RCK_C_sf"/>
</dbReference>
<feature type="transmembrane region" description="Helical" evidence="10">
    <location>
        <begin position="91"/>
        <end position="113"/>
    </location>
</feature>
<keyword evidence="13" id="KW-1185">Reference proteome</keyword>
<dbReference type="GO" id="GO:0015297">
    <property type="term" value="F:antiporter activity"/>
    <property type="evidence" value="ECO:0007669"/>
    <property type="project" value="UniProtKB-KW"/>
</dbReference>
<dbReference type="Pfam" id="PF00999">
    <property type="entry name" value="Na_H_Exchanger"/>
    <property type="match status" value="1"/>
</dbReference>
<evidence type="ECO:0000313" key="12">
    <source>
        <dbReference type="EMBL" id="PWB00217.1"/>
    </source>
</evidence>
<feature type="transmembrane region" description="Helical" evidence="10">
    <location>
        <begin position="294"/>
        <end position="313"/>
    </location>
</feature>
<feature type="transmembrane region" description="Helical" evidence="10">
    <location>
        <begin position="319"/>
        <end position="344"/>
    </location>
</feature>
<dbReference type="RefSeq" id="WP_107033442.1">
    <property type="nucleotide sequence ID" value="NZ_CARXIO010000055.1"/>
</dbReference>
<evidence type="ECO:0000256" key="6">
    <source>
        <dbReference type="ARBA" id="ARBA00022692"/>
    </source>
</evidence>
<dbReference type="GO" id="GO:1902600">
    <property type="term" value="P:proton transmembrane transport"/>
    <property type="evidence" value="ECO:0007669"/>
    <property type="project" value="InterPro"/>
</dbReference>
<dbReference type="GO" id="GO:0006813">
    <property type="term" value="P:potassium ion transport"/>
    <property type="evidence" value="ECO:0007669"/>
    <property type="project" value="UniProtKB-KW"/>
</dbReference>
<dbReference type="Gene3D" id="3.30.70.1450">
    <property type="entry name" value="Regulator of K+ conductance, C-terminal domain"/>
    <property type="match status" value="1"/>
</dbReference>
<dbReference type="PANTHER" id="PTHR32507">
    <property type="entry name" value="NA(+)/H(+) ANTIPORTER 1"/>
    <property type="match status" value="1"/>
</dbReference>
<keyword evidence="7 10" id="KW-1133">Transmembrane helix</keyword>
<dbReference type="NCBIfam" id="NF003715">
    <property type="entry name" value="PRK05326.1-2"/>
    <property type="match status" value="1"/>
</dbReference>
<sequence length="501" mass="53782">MELITSENIILIGSILLIAGVLIGKSSYRFGLPLLLIFLLVGMAFGTDGVGIQFSNMHSAQFIGMIALCIILFSGGMGTRLSAIRPVIVPGLILSTIGVLLTALLTGLFIWWLSGMDWTNIHFAFIPSLLLAATMSSTDSASVFGILGSQKVGLRNHLRPMLELESGSNDPMAYMLTIILIETITLGGELSAGSIILELILQFGVGATGGFLMGKLTLWLIAVYRRIDANAQSKEDTGQATSMISILMIGAVFFTFAATTALAGNGYLAVYICGIVLGNATLPNHRGITKFLDGMTWLAQIVVFLMLGLLVNPHEMIDVAAVSLLIGIFMILIGRPLSIFLTLAPLHKISLRSKAFISWVGLRGAVPIIFATYPIVSGIEGAGQIFNIVFFITILSLLIQGTTVITAARRLDLISTDNPDNEDFGVELADELPTSLQTLTLTPDHLAKATTLRDMQLPLGNLVIMIRRGNRYIVPNGTRNLQPGDTLLIIKEDSANKPGKV</sequence>
<keyword evidence="3" id="KW-0050">Antiport</keyword>
<dbReference type="NCBIfam" id="NF003716">
    <property type="entry name" value="PRK05326.1-3"/>
    <property type="match status" value="1"/>
</dbReference>
<keyword evidence="2" id="KW-0813">Transport</keyword>
<keyword evidence="8" id="KW-0406">Ion transport</keyword>
<organism evidence="12 13">
    <name type="scientific">Duncaniella muris</name>
    <dbReference type="NCBI Taxonomy" id="2094150"/>
    <lineage>
        <taxon>Bacteria</taxon>
        <taxon>Pseudomonadati</taxon>
        <taxon>Bacteroidota</taxon>
        <taxon>Bacteroidia</taxon>
        <taxon>Bacteroidales</taxon>
        <taxon>Muribaculaceae</taxon>
        <taxon>Duncaniella</taxon>
    </lineage>
</organism>
<evidence type="ECO:0000256" key="4">
    <source>
        <dbReference type="ARBA" id="ARBA00022475"/>
    </source>
</evidence>
<dbReference type="PROSITE" id="PS51202">
    <property type="entry name" value="RCK_C"/>
    <property type="match status" value="1"/>
</dbReference>
<feature type="transmembrane region" description="Helical" evidence="10">
    <location>
        <begin position="59"/>
        <end position="79"/>
    </location>
</feature>
<feature type="transmembrane region" description="Helical" evidence="10">
    <location>
        <begin position="125"/>
        <end position="150"/>
    </location>
</feature>
<name>A0A2V1ILI6_9BACT</name>
<evidence type="ECO:0000256" key="2">
    <source>
        <dbReference type="ARBA" id="ARBA00022448"/>
    </source>
</evidence>
<keyword evidence="6 10" id="KW-0812">Transmembrane</keyword>
<evidence type="ECO:0000256" key="3">
    <source>
        <dbReference type="ARBA" id="ARBA00022449"/>
    </source>
</evidence>
<dbReference type="AlphaFoldDB" id="A0A2V1ILI6"/>
<evidence type="ECO:0000256" key="8">
    <source>
        <dbReference type="ARBA" id="ARBA00023065"/>
    </source>
</evidence>
<feature type="transmembrane region" description="Helical" evidence="10">
    <location>
        <begin position="388"/>
        <end position="408"/>
    </location>
</feature>
<evidence type="ECO:0000313" key="13">
    <source>
        <dbReference type="Proteomes" id="UP000244905"/>
    </source>
</evidence>
<dbReference type="GO" id="GO:0005886">
    <property type="term" value="C:plasma membrane"/>
    <property type="evidence" value="ECO:0007669"/>
    <property type="project" value="UniProtKB-SubCell"/>
</dbReference>
<evidence type="ECO:0000256" key="5">
    <source>
        <dbReference type="ARBA" id="ARBA00022538"/>
    </source>
</evidence>
<feature type="transmembrane region" description="Helical" evidence="10">
    <location>
        <begin position="356"/>
        <end position="376"/>
    </location>
</feature>
<feature type="domain" description="RCK C-terminal" evidence="11">
    <location>
        <begin position="423"/>
        <end position="501"/>
    </location>
</feature>
<keyword evidence="9 10" id="KW-0472">Membrane</keyword>
<dbReference type="GeneID" id="82527335"/>
<proteinExistence type="predicted"/>
<keyword evidence="5" id="KW-0630">Potassium</keyword>
<dbReference type="Pfam" id="PF02080">
    <property type="entry name" value="TrkA_C"/>
    <property type="match status" value="1"/>
</dbReference>
<keyword evidence="4" id="KW-1003">Cell membrane</keyword>
<comment type="subcellular location">
    <subcellularLocation>
        <location evidence="1">Cell membrane</location>
        <topology evidence="1">Multi-pass membrane protein</topology>
    </subcellularLocation>
</comment>
<gene>
    <name evidence="12" type="ORF">C5O23_13525</name>
</gene>
<dbReference type="PANTHER" id="PTHR32507:SF7">
    <property type="entry name" value="K(+)_H(+) ANTIPORTER NHAP2"/>
    <property type="match status" value="1"/>
</dbReference>
<protein>
    <submittedName>
        <fullName evidence="12">Potassium/proton antiporter</fullName>
    </submittedName>
</protein>
<accession>A0A2V1ILI6</accession>
<feature type="transmembrane region" description="Helical" evidence="10">
    <location>
        <begin position="243"/>
        <end position="260"/>
    </location>
</feature>
<evidence type="ECO:0000256" key="7">
    <source>
        <dbReference type="ARBA" id="ARBA00022989"/>
    </source>
</evidence>
<dbReference type="Gene3D" id="1.20.1530.20">
    <property type="match status" value="1"/>
</dbReference>
<evidence type="ECO:0000256" key="9">
    <source>
        <dbReference type="ARBA" id="ARBA00023136"/>
    </source>
</evidence>
<dbReference type="InterPro" id="IPR006037">
    <property type="entry name" value="RCK_C"/>
</dbReference>
<keyword evidence="5" id="KW-0633">Potassium transport</keyword>
<feature type="transmembrane region" description="Helical" evidence="10">
    <location>
        <begin position="200"/>
        <end position="222"/>
    </location>
</feature>
<dbReference type="GO" id="GO:0008324">
    <property type="term" value="F:monoatomic cation transmembrane transporter activity"/>
    <property type="evidence" value="ECO:0007669"/>
    <property type="project" value="InterPro"/>
</dbReference>
<feature type="transmembrane region" description="Helical" evidence="10">
    <location>
        <begin position="6"/>
        <end position="23"/>
    </location>
</feature>
<evidence type="ECO:0000259" key="11">
    <source>
        <dbReference type="PROSITE" id="PS51202"/>
    </source>
</evidence>
<dbReference type="Proteomes" id="UP000244905">
    <property type="component" value="Unassembled WGS sequence"/>
</dbReference>
<evidence type="ECO:0000256" key="1">
    <source>
        <dbReference type="ARBA" id="ARBA00004651"/>
    </source>
</evidence>